<dbReference type="Gene3D" id="1.10.30.50">
    <property type="match status" value="1"/>
</dbReference>
<comment type="caution">
    <text evidence="2">The sequence shown here is derived from an EMBL/GenBank/DDBJ whole genome shotgun (WGS) entry which is preliminary data.</text>
</comment>
<evidence type="ECO:0000313" key="3">
    <source>
        <dbReference type="Proteomes" id="UP000553343"/>
    </source>
</evidence>
<dbReference type="NCBIfam" id="NF040563">
    <property type="entry name" value="guided_IscB"/>
    <property type="match status" value="1"/>
</dbReference>
<dbReference type="Pfam" id="PF01844">
    <property type="entry name" value="HNH"/>
    <property type="match status" value="1"/>
</dbReference>
<keyword evidence="2" id="KW-0378">Hydrolase</keyword>
<proteinExistence type="predicted"/>
<sequence>MYLELVRFDMQKIQNPEISGVAYQQGELMGYEVREYLLEKWDRTCAYCGKTDIPLEIEHIVPKSKGGSNRVSNLTLACTACNRKKGNKPLEQFLSRKPELLKRIQKQSKVPLKDAGAVNATRWDLFRTLKKTGLPVETGSGGLTKFNR</sequence>
<dbReference type="InterPro" id="IPR003615">
    <property type="entry name" value="HNH_nuc"/>
</dbReference>
<dbReference type="EMBL" id="JACADJ010000183">
    <property type="protein sequence ID" value="NWH06991.1"/>
    <property type="molecule type" value="Genomic_DNA"/>
</dbReference>
<accession>A0A850T7B3</accession>
<organism evidence="2 3">
    <name type="scientific">Desulfobacter latus</name>
    <dbReference type="NCBI Taxonomy" id="2292"/>
    <lineage>
        <taxon>Bacteria</taxon>
        <taxon>Pseudomonadati</taxon>
        <taxon>Thermodesulfobacteriota</taxon>
        <taxon>Desulfobacteria</taxon>
        <taxon>Desulfobacterales</taxon>
        <taxon>Desulfobacteraceae</taxon>
        <taxon>Desulfobacter</taxon>
    </lineage>
</organism>
<feature type="domain" description="HNH nuclease" evidence="1">
    <location>
        <begin position="32"/>
        <end position="83"/>
    </location>
</feature>
<dbReference type="AlphaFoldDB" id="A0A850T7B3"/>
<protein>
    <submittedName>
        <fullName evidence="2">HNH endonuclease</fullName>
    </submittedName>
</protein>
<name>A0A850T7B3_9BACT</name>
<evidence type="ECO:0000259" key="1">
    <source>
        <dbReference type="SMART" id="SM00507"/>
    </source>
</evidence>
<dbReference type="GO" id="GO:0004519">
    <property type="term" value="F:endonuclease activity"/>
    <property type="evidence" value="ECO:0007669"/>
    <property type="project" value="UniProtKB-KW"/>
</dbReference>
<dbReference type="InterPro" id="IPR047693">
    <property type="entry name" value="RNA-guided_IscB-like"/>
</dbReference>
<dbReference type="PANTHER" id="PTHR33877">
    <property type="entry name" value="SLL1193 PROTEIN"/>
    <property type="match status" value="1"/>
</dbReference>
<dbReference type="SMART" id="SM00507">
    <property type="entry name" value="HNHc"/>
    <property type="match status" value="1"/>
</dbReference>
<dbReference type="Pfam" id="PF14239">
    <property type="entry name" value="RRXRR"/>
    <property type="match status" value="1"/>
</dbReference>
<dbReference type="InterPro" id="IPR052892">
    <property type="entry name" value="NA-targeting_endonuclease"/>
</dbReference>
<reference evidence="2 3" key="1">
    <citation type="submission" date="2020-06" db="EMBL/GenBank/DDBJ databases">
        <title>High-quality draft genome of sulfate reducer Desulfobacter latus type strain AcrS2 isolated from marine sediment.</title>
        <authorList>
            <person name="Hoppe M."/>
            <person name="Larsen C.K."/>
            <person name="Marshall I.P.G."/>
            <person name="Schramm A."/>
            <person name="Marietou A.G."/>
        </authorList>
    </citation>
    <scope>NUCLEOTIDE SEQUENCE [LARGE SCALE GENOMIC DNA]</scope>
    <source>
        <strain evidence="2 3">AcRS2</strain>
    </source>
</reference>
<keyword evidence="2" id="KW-0540">Nuclease</keyword>
<dbReference type="PANTHER" id="PTHR33877:SF2">
    <property type="entry name" value="OS07G0170200 PROTEIN"/>
    <property type="match status" value="1"/>
</dbReference>
<dbReference type="InterPro" id="IPR025938">
    <property type="entry name" value="RRXRR_dom"/>
</dbReference>
<feature type="non-terminal residue" evidence="2">
    <location>
        <position position="148"/>
    </location>
</feature>
<keyword evidence="3" id="KW-1185">Reference proteome</keyword>
<dbReference type="InterPro" id="IPR002711">
    <property type="entry name" value="HNH"/>
</dbReference>
<evidence type="ECO:0000313" key="2">
    <source>
        <dbReference type="EMBL" id="NWH06991.1"/>
    </source>
</evidence>
<gene>
    <name evidence="2" type="ORF">HXW94_18805</name>
</gene>
<keyword evidence="2" id="KW-0255">Endonuclease</keyword>
<dbReference type="CDD" id="cd00085">
    <property type="entry name" value="HNHc"/>
    <property type="match status" value="1"/>
</dbReference>
<dbReference type="Proteomes" id="UP000553343">
    <property type="component" value="Unassembled WGS sequence"/>
</dbReference>